<sequence>MPLTGIEIFKLLPKTNCGECGVPTCLAFAMNLASGKAELSACPHVTEESKEKLAEILVQLGVEDSADMGEIEAFFYSLFTHP</sequence>
<dbReference type="EMBL" id="BARW01014585">
    <property type="protein sequence ID" value="GAI77505.1"/>
    <property type="molecule type" value="Genomic_DNA"/>
</dbReference>
<comment type="caution">
    <text evidence="6">The sequence shown here is derived from an EMBL/GenBank/DDBJ whole genome shotgun (WGS) entry which is preliminary data.</text>
</comment>
<evidence type="ECO:0000256" key="1">
    <source>
        <dbReference type="ARBA" id="ARBA00022485"/>
    </source>
</evidence>
<evidence type="ECO:0000313" key="6">
    <source>
        <dbReference type="EMBL" id="GAI77505.1"/>
    </source>
</evidence>
<dbReference type="PROSITE" id="PS51656">
    <property type="entry name" value="4FE4S"/>
    <property type="match status" value="1"/>
</dbReference>
<keyword evidence="2" id="KW-0479">Metal-binding</keyword>
<dbReference type="PANTHER" id="PTHR36214:SF3">
    <property type="entry name" value="ACETYL-COA DECARBONYLASE_SYNTHASE COMPLEX SUBUNIT GAMMA"/>
    <property type="match status" value="1"/>
</dbReference>
<accession>X1SQ98</accession>
<dbReference type="AlphaFoldDB" id="X1SQ98"/>
<proteinExistence type="predicted"/>
<dbReference type="GO" id="GO:0051539">
    <property type="term" value="F:4 iron, 4 sulfur cluster binding"/>
    <property type="evidence" value="ECO:0007669"/>
    <property type="project" value="UniProtKB-KW"/>
</dbReference>
<dbReference type="GO" id="GO:0046872">
    <property type="term" value="F:metal ion binding"/>
    <property type="evidence" value="ECO:0007669"/>
    <property type="project" value="UniProtKB-KW"/>
</dbReference>
<keyword evidence="1" id="KW-0004">4Fe-4S</keyword>
<dbReference type="InterPro" id="IPR007202">
    <property type="entry name" value="4Fe-4S_dom"/>
</dbReference>
<name>X1SQ98_9ZZZZ</name>
<reference evidence="6" key="1">
    <citation type="journal article" date="2014" name="Front. Microbiol.">
        <title>High frequency of phylogenetically diverse reductive dehalogenase-homologous genes in deep subseafloor sedimentary metagenomes.</title>
        <authorList>
            <person name="Kawai M."/>
            <person name="Futagami T."/>
            <person name="Toyoda A."/>
            <person name="Takaki Y."/>
            <person name="Nishi S."/>
            <person name="Hori S."/>
            <person name="Arai W."/>
            <person name="Tsubouchi T."/>
            <person name="Morono Y."/>
            <person name="Uchiyama I."/>
            <person name="Ito T."/>
            <person name="Fujiyama A."/>
            <person name="Inagaki F."/>
            <person name="Takami H."/>
        </authorList>
    </citation>
    <scope>NUCLEOTIDE SEQUENCE</scope>
    <source>
        <strain evidence="6">Expedition CK06-06</strain>
    </source>
</reference>
<organism evidence="6">
    <name type="scientific">marine sediment metagenome</name>
    <dbReference type="NCBI Taxonomy" id="412755"/>
    <lineage>
        <taxon>unclassified sequences</taxon>
        <taxon>metagenomes</taxon>
        <taxon>ecological metagenomes</taxon>
    </lineage>
</organism>
<keyword evidence="3" id="KW-0408">Iron</keyword>
<keyword evidence="4" id="KW-0411">Iron-sulfur</keyword>
<dbReference type="InterPro" id="IPR011005">
    <property type="entry name" value="Dihydropteroate_synth-like_sf"/>
</dbReference>
<evidence type="ECO:0000256" key="4">
    <source>
        <dbReference type="ARBA" id="ARBA00023014"/>
    </source>
</evidence>
<evidence type="ECO:0000256" key="2">
    <source>
        <dbReference type="ARBA" id="ARBA00022723"/>
    </source>
</evidence>
<gene>
    <name evidence="6" type="ORF">S12H4_25813</name>
</gene>
<evidence type="ECO:0000256" key="3">
    <source>
        <dbReference type="ARBA" id="ARBA00023004"/>
    </source>
</evidence>
<protein>
    <recommendedName>
        <fullName evidence="5">4Fe-4S domain-containing protein</fullName>
    </recommendedName>
</protein>
<feature type="domain" description="4Fe-4S" evidence="5">
    <location>
        <begin position="1"/>
        <end position="59"/>
    </location>
</feature>
<dbReference type="InterPro" id="IPR051069">
    <property type="entry name" value="ACDS_complex_subunit"/>
</dbReference>
<dbReference type="Pfam" id="PF04060">
    <property type="entry name" value="FeS"/>
    <property type="match status" value="1"/>
</dbReference>
<dbReference type="PANTHER" id="PTHR36214">
    <property type="match status" value="1"/>
</dbReference>
<evidence type="ECO:0000259" key="5">
    <source>
        <dbReference type="PROSITE" id="PS51656"/>
    </source>
</evidence>
<dbReference type="Gene3D" id="3.20.20.20">
    <property type="entry name" value="Dihydropteroate synthase-like"/>
    <property type="match status" value="1"/>
</dbReference>